<evidence type="ECO:0000256" key="1">
    <source>
        <dbReference type="ARBA" id="ARBA00001286"/>
    </source>
</evidence>
<dbReference type="InterPro" id="IPR014048">
    <property type="entry name" value="MethylDNA_cys_MeTrfase_DNA-bd"/>
</dbReference>
<dbReference type="EMBL" id="BAAADE010000004">
    <property type="protein sequence ID" value="GAA0607456.1"/>
    <property type="molecule type" value="Genomic_DNA"/>
</dbReference>
<dbReference type="SUPFAM" id="SSF46767">
    <property type="entry name" value="Methylated DNA-protein cysteine methyltransferase, C-terminal domain"/>
    <property type="match status" value="1"/>
</dbReference>
<evidence type="ECO:0000313" key="8">
    <source>
        <dbReference type="EMBL" id="GAA0607456.1"/>
    </source>
</evidence>
<feature type="domain" description="Methylated-DNA-[protein]-cysteine S-methyltransferase DNA binding" evidence="7">
    <location>
        <begin position="89"/>
        <end position="168"/>
    </location>
</feature>
<keyword evidence="4" id="KW-0227">DNA damage</keyword>
<evidence type="ECO:0000256" key="5">
    <source>
        <dbReference type="ARBA" id="ARBA00023204"/>
    </source>
</evidence>
<comment type="catalytic activity">
    <reaction evidence="6">
        <text>a 6-O-methyl-2'-deoxyguanosine in DNA + L-cysteinyl-[protein] = S-methyl-L-cysteinyl-[protein] + a 2'-deoxyguanosine in DNA</text>
        <dbReference type="Rhea" id="RHEA:24000"/>
        <dbReference type="Rhea" id="RHEA-COMP:10131"/>
        <dbReference type="Rhea" id="RHEA-COMP:10132"/>
        <dbReference type="Rhea" id="RHEA-COMP:11367"/>
        <dbReference type="Rhea" id="RHEA-COMP:11368"/>
        <dbReference type="ChEBI" id="CHEBI:29950"/>
        <dbReference type="ChEBI" id="CHEBI:82612"/>
        <dbReference type="ChEBI" id="CHEBI:85445"/>
        <dbReference type="ChEBI" id="CHEBI:85448"/>
        <dbReference type="EC" id="2.1.1.63"/>
    </reaction>
</comment>
<protein>
    <submittedName>
        <fullName evidence="8">Methylated-DNA--[protein]-cysteine S-methyltransferase</fullName>
    </submittedName>
</protein>
<dbReference type="InterPro" id="IPR036217">
    <property type="entry name" value="MethylDNA_cys_MeTrfase_DNAb"/>
</dbReference>
<proteinExistence type="predicted"/>
<evidence type="ECO:0000256" key="3">
    <source>
        <dbReference type="ARBA" id="ARBA00022679"/>
    </source>
</evidence>
<sequence>MTTELVLHHLHTGTVLDPLYYITRNDILIGLDFGPVDARLTTLLKRRFGSDFTLKETQNRHPIDAHIENYLNGDLHAGEDLIVDCGGTPFQQRVWTTLRTIPVGKTWSYGELATKLGTPSAARAVGLANGLNPVSLFVPCHRVIGSNGTLTGYAGGLARKKWLLNHEKALEDNETPSLFSFLD</sequence>
<evidence type="ECO:0000259" key="7">
    <source>
        <dbReference type="Pfam" id="PF01035"/>
    </source>
</evidence>
<keyword evidence="3" id="KW-0808">Transferase</keyword>
<reference evidence="8 9" key="1">
    <citation type="journal article" date="2019" name="Int. J. Syst. Evol. Microbiol.">
        <title>The Global Catalogue of Microorganisms (GCM) 10K type strain sequencing project: providing services to taxonomists for standard genome sequencing and annotation.</title>
        <authorList>
            <consortium name="The Broad Institute Genomics Platform"/>
            <consortium name="The Broad Institute Genome Sequencing Center for Infectious Disease"/>
            <person name="Wu L."/>
            <person name="Ma J."/>
        </authorList>
    </citation>
    <scope>NUCLEOTIDE SEQUENCE [LARGE SCALE GENOMIC DNA]</scope>
    <source>
        <strain evidence="8 9">JCM 15115</strain>
    </source>
</reference>
<dbReference type="InterPro" id="IPR001497">
    <property type="entry name" value="MethylDNA_cys_MeTrfase_AS"/>
</dbReference>
<dbReference type="RefSeq" id="WP_343805845.1">
    <property type="nucleotide sequence ID" value="NZ_BAAADE010000004.1"/>
</dbReference>
<keyword evidence="2" id="KW-0489">Methyltransferase</keyword>
<dbReference type="InterPro" id="IPR036388">
    <property type="entry name" value="WH-like_DNA-bd_sf"/>
</dbReference>
<dbReference type="NCBIfam" id="TIGR00589">
    <property type="entry name" value="ogt"/>
    <property type="match status" value="1"/>
</dbReference>
<name>A0ABN1GAH8_9HYPH</name>
<gene>
    <name evidence="8" type="primary">ogt</name>
    <name evidence="8" type="ORF">GCM10008943_23760</name>
</gene>
<evidence type="ECO:0000313" key="9">
    <source>
        <dbReference type="Proteomes" id="UP001424441"/>
    </source>
</evidence>
<dbReference type="Proteomes" id="UP001424441">
    <property type="component" value="Unassembled WGS sequence"/>
</dbReference>
<dbReference type="CDD" id="cd06445">
    <property type="entry name" value="ATase"/>
    <property type="match status" value="1"/>
</dbReference>
<keyword evidence="5" id="KW-0234">DNA repair</keyword>
<accession>A0ABN1GAH8</accession>
<dbReference type="PANTHER" id="PTHR10815">
    <property type="entry name" value="METHYLATED-DNA--PROTEIN-CYSTEINE METHYLTRANSFERASE"/>
    <property type="match status" value="1"/>
</dbReference>
<dbReference type="PANTHER" id="PTHR10815:SF5">
    <property type="entry name" value="METHYLATED-DNA--PROTEIN-CYSTEINE METHYLTRANSFERASE"/>
    <property type="match status" value="1"/>
</dbReference>
<comment type="catalytic activity">
    <reaction evidence="1">
        <text>a 4-O-methyl-thymidine in DNA + L-cysteinyl-[protein] = a thymidine in DNA + S-methyl-L-cysteinyl-[protein]</text>
        <dbReference type="Rhea" id="RHEA:53428"/>
        <dbReference type="Rhea" id="RHEA-COMP:10131"/>
        <dbReference type="Rhea" id="RHEA-COMP:10132"/>
        <dbReference type="Rhea" id="RHEA-COMP:13555"/>
        <dbReference type="Rhea" id="RHEA-COMP:13556"/>
        <dbReference type="ChEBI" id="CHEBI:29950"/>
        <dbReference type="ChEBI" id="CHEBI:82612"/>
        <dbReference type="ChEBI" id="CHEBI:137386"/>
        <dbReference type="ChEBI" id="CHEBI:137387"/>
        <dbReference type="EC" id="2.1.1.63"/>
    </reaction>
</comment>
<evidence type="ECO:0000256" key="2">
    <source>
        <dbReference type="ARBA" id="ARBA00022603"/>
    </source>
</evidence>
<comment type="caution">
    <text evidence="8">The sequence shown here is derived from an EMBL/GenBank/DDBJ whole genome shotgun (WGS) entry which is preliminary data.</text>
</comment>
<dbReference type="Pfam" id="PF01035">
    <property type="entry name" value="DNA_binding_1"/>
    <property type="match status" value="1"/>
</dbReference>
<organism evidence="8 9">
    <name type="scientific">Paenochrobactrum glaciei</name>
    <dbReference type="NCBI Taxonomy" id="486407"/>
    <lineage>
        <taxon>Bacteria</taxon>
        <taxon>Pseudomonadati</taxon>
        <taxon>Pseudomonadota</taxon>
        <taxon>Alphaproteobacteria</taxon>
        <taxon>Hyphomicrobiales</taxon>
        <taxon>Brucellaceae</taxon>
        <taxon>Paenochrobactrum</taxon>
    </lineage>
</organism>
<evidence type="ECO:0000256" key="6">
    <source>
        <dbReference type="ARBA" id="ARBA00049348"/>
    </source>
</evidence>
<evidence type="ECO:0000256" key="4">
    <source>
        <dbReference type="ARBA" id="ARBA00022763"/>
    </source>
</evidence>
<dbReference type="Gene3D" id="1.10.10.10">
    <property type="entry name" value="Winged helix-like DNA-binding domain superfamily/Winged helix DNA-binding domain"/>
    <property type="match status" value="1"/>
</dbReference>
<dbReference type="PROSITE" id="PS00374">
    <property type="entry name" value="MGMT"/>
    <property type="match status" value="1"/>
</dbReference>
<keyword evidence="9" id="KW-1185">Reference proteome</keyword>